<dbReference type="InterPro" id="IPR036095">
    <property type="entry name" value="PTS_EIIB-like_sf"/>
</dbReference>
<sequence length="547" mass="63596">MNNDYVDSKQRKFLIIKRLLNQEHLSYQQLSEEYYVSRSSIANDISYTKNLFSKEDLALTFDNSGTFFEGTEVQIQRIMKRIVLNQLNNGMPVSLFISEELMEKVSLGFYKALNEKQIEIPESYVQNIVVSIVLIIQRARENYFIQLDGTNQYGKFFLEFDKYPLVYGLLNELQEKDIYHFSQDEIQYLTYLIVGSGLRFFMKDKAIPFAFRGKVRFLIQKVSEGLQTDLTQDGRLEEDLVVHLYQLILRLEAQSSVVNPLIEEIKQTYPALYGVVWLFALADFCKPYQIALSDDEVGFVSIHFQAAVERVKKMHKILFVCPNGIGTSSFISAKIRRILPDVNSIETATISTLKEMDLSDVDFIISTVEVPDIEKTVVQISPMVTVKDMKRIMNHYIDLIIAREQKKLPKSEMANETKNFIAKNILFQNFSTKEATLKFLLDQQTFLNEELREQFESSVWERERLQSTYLDNGFAIPHGSPEFVEETTITILILDKPINWGNQKVDIIVLLMIKEEDTRKVESVMELVMQGIEDKNWFISKMMEVRE</sequence>
<dbReference type="Gene3D" id="3.40.50.2300">
    <property type="match status" value="1"/>
</dbReference>
<evidence type="ECO:0000313" key="10">
    <source>
        <dbReference type="Proteomes" id="UP001256547"/>
    </source>
</evidence>
<dbReference type="SUPFAM" id="SSF55804">
    <property type="entry name" value="Phoshotransferase/anion transport protein"/>
    <property type="match status" value="1"/>
</dbReference>
<keyword evidence="5" id="KW-0804">Transcription</keyword>
<name>A0ABU3EPZ9_9ENTE</name>
<protein>
    <submittedName>
        <fullName evidence="9">PTS sugar transporter subunit IIA</fullName>
    </submittedName>
</protein>
<keyword evidence="9" id="KW-0813">Transport</keyword>
<evidence type="ECO:0000256" key="5">
    <source>
        <dbReference type="ARBA" id="ARBA00023163"/>
    </source>
</evidence>
<accession>A0ABU3EPZ9</accession>
<comment type="caution">
    <text evidence="9">The sequence shown here is derived from an EMBL/GenBank/DDBJ whole genome shotgun (WGS) entry which is preliminary data.</text>
</comment>
<evidence type="ECO:0000256" key="4">
    <source>
        <dbReference type="ARBA" id="ARBA00023159"/>
    </source>
</evidence>
<reference evidence="9 10" key="1">
    <citation type="submission" date="2023-03" db="EMBL/GenBank/DDBJ databases">
        <authorList>
            <person name="Shen W."/>
            <person name="Cai J."/>
        </authorList>
    </citation>
    <scope>NUCLEOTIDE SEQUENCE [LARGE SCALE GENOMIC DNA]</scope>
    <source>
        <strain evidence="9 10">P72-2</strain>
    </source>
</reference>
<dbReference type="Pfam" id="PF05043">
    <property type="entry name" value="Mga"/>
    <property type="match status" value="1"/>
</dbReference>
<dbReference type="CDD" id="cd05568">
    <property type="entry name" value="PTS_IIB_bgl_like"/>
    <property type="match status" value="1"/>
</dbReference>
<dbReference type="InterPro" id="IPR002178">
    <property type="entry name" value="PTS_EIIA_type-2_dom"/>
</dbReference>
<feature type="domain" description="PTS EIIA type-2" evidence="6">
    <location>
        <begin position="412"/>
        <end position="547"/>
    </location>
</feature>
<feature type="domain" description="PRD" evidence="8">
    <location>
        <begin position="206"/>
        <end position="314"/>
    </location>
</feature>
<evidence type="ECO:0000259" key="7">
    <source>
        <dbReference type="PROSITE" id="PS51099"/>
    </source>
</evidence>
<dbReference type="Gene3D" id="1.10.10.10">
    <property type="entry name" value="Winged helix-like DNA-binding domain superfamily/Winged helix DNA-binding domain"/>
    <property type="match status" value="1"/>
</dbReference>
<feature type="domain" description="PTS EIIB type-2" evidence="7">
    <location>
        <begin position="315"/>
        <end position="404"/>
    </location>
</feature>
<organism evidence="9 10">
    <name type="scientific">Enterococcus dongliensis</name>
    <dbReference type="NCBI Taxonomy" id="2559925"/>
    <lineage>
        <taxon>Bacteria</taxon>
        <taxon>Bacillati</taxon>
        <taxon>Bacillota</taxon>
        <taxon>Bacilli</taxon>
        <taxon>Lactobacillales</taxon>
        <taxon>Enterococcaceae</taxon>
        <taxon>Enterococcus</taxon>
    </lineage>
</organism>
<evidence type="ECO:0000259" key="6">
    <source>
        <dbReference type="PROSITE" id="PS51094"/>
    </source>
</evidence>
<proteinExistence type="predicted"/>
<keyword evidence="3" id="KW-0805">Transcription regulation</keyword>
<dbReference type="InterPro" id="IPR036634">
    <property type="entry name" value="PRD_sf"/>
</dbReference>
<dbReference type="RefSeq" id="WP_311924733.1">
    <property type="nucleotide sequence ID" value="NZ_JARPYR010000013.1"/>
</dbReference>
<dbReference type="PROSITE" id="PS51372">
    <property type="entry name" value="PRD_2"/>
    <property type="match status" value="1"/>
</dbReference>
<dbReference type="Gene3D" id="1.10.1790.10">
    <property type="entry name" value="PRD domain"/>
    <property type="match status" value="1"/>
</dbReference>
<dbReference type="Gene3D" id="3.40.930.10">
    <property type="entry name" value="Mannitol-specific EII, Chain A"/>
    <property type="match status" value="1"/>
</dbReference>
<dbReference type="Pfam" id="PF00359">
    <property type="entry name" value="PTS_EIIA_2"/>
    <property type="match status" value="1"/>
</dbReference>
<dbReference type="PROSITE" id="PS51099">
    <property type="entry name" value="PTS_EIIB_TYPE_2"/>
    <property type="match status" value="1"/>
</dbReference>
<keyword evidence="4" id="KW-0010">Activator</keyword>
<keyword evidence="1" id="KW-0808">Transferase</keyword>
<keyword evidence="2" id="KW-0677">Repeat</keyword>
<dbReference type="SUPFAM" id="SSF63520">
    <property type="entry name" value="PTS-regulatory domain, PRD"/>
    <property type="match status" value="1"/>
</dbReference>
<dbReference type="InterPro" id="IPR007737">
    <property type="entry name" value="Mga_HTH"/>
</dbReference>
<dbReference type="PANTHER" id="PTHR30185:SF12">
    <property type="entry name" value="TRANSCRIPTIONAL REGULATOR MANR"/>
    <property type="match status" value="1"/>
</dbReference>
<dbReference type="Proteomes" id="UP001256547">
    <property type="component" value="Unassembled WGS sequence"/>
</dbReference>
<dbReference type="Pfam" id="PF02302">
    <property type="entry name" value="PTS_IIB"/>
    <property type="match status" value="1"/>
</dbReference>
<dbReference type="EMBL" id="JARPYR010000013">
    <property type="protein sequence ID" value="MDT2596934.1"/>
    <property type="molecule type" value="Genomic_DNA"/>
</dbReference>
<dbReference type="SUPFAM" id="SSF52794">
    <property type="entry name" value="PTS system IIB component-like"/>
    <property type="match status" value="1"/>
</dbReference>
<dbReference type="InterPro" id="IPR011608">
    <property type="entry name" value="PRD"/>
</dbReference>
<dbReference type="InterPro" id="IPR003501">
    <property type="entry name" value="PTS_EIIB_2/3"/>
</dbReference>
<dbReference type="InterPro" id="IPR036388">
    <property type="entry name" value="WH-like_DNA-bd_sf"/>
</dbReference>
<keyword evidence="9" id="KW-0762">Sugar transport</keyword>
<gene>
    <name evidence="9" type="ORF">P7D39_07950</name>
</gene>
<evidence type="ECO:0000313" key="9">
    <source>
        <dbReference type="EMBL" id="MDT2596934.1"/>
    </source>
</evidence>
<dbReference type="PROSITE" id="PS51094">
    <property type="entry name" value="PTS_EIIA_TYPE_2"/>
    <property type="match status" value="1"/>
</dbReference>
<dbReference type="PANTHER" id="PTHR30185">
    <property type="entry name" value="CRYPTIC BETA-GLUCOSIDE BGL OPERON ANTITERMINATOR"/>
    <property type="match status" value="1"/>
</dbReference>
<evidence type="ECO:0000256" key="2">
    <source>
        <dbReference type="ARBA" id="ARBA00022737"/>
    </source>
</evidence>
<dbReference type="InterPro" id="IPR016152">
    <property type="entry name" value="PTrfase/Anion_transptr"/>
</dbReference>
<dbReference type="Pfam" id="PF00874">
    <property type="entry name" value="PRD"/>
    <property type="match status" value="1"/>
</dbReference>
<evidence type="ECO:0000256" key="1">
    <source>
        <dbReference type="ARBA" id="ARBA00022679"/>
    </source>
</evidence>
<keyword evidence="10" id="KW-1185">Reference proteome</keyword>
<evidence type="ECO:0000256" key="3">
    <source>
        <dbReference type="ARBA" id="ARBA00023015"/>
    </source>
</evidence>
<dbReference type="InterPro" id="IPR050661">
    <property type="entry name" value="BglG_antiterminators"/>
</dbReference>
<evidence type="ECO:0000259" key="8">
    <source>
        <dbReference type="PROSITE" id="PS51372"/>
    </source>
</evidence>
<dbReference type="InterPro" id="IPR013011">
    <property type="entry name" value="PTS_EIIB_2"/>
</dbReference>